<dbReference type="EMBL" id="LN831302">
    <property type="protein sequence ID" value="CQH52024.1"/>
    <property type="molecule type" value="Genomic_DNA"/>
</dbReference>
<evidence type="ECO:0000313" key="5">
    <source>
        <dbReference type="Proteomes" id="UP000066737"/>
    </source>
</evidence>
<feature type="compositionally biased region" description="Acidic residues" evidence="1">
    <location>
        <begin position="1"/>
        <end position="29"/>
    </location>
</feature>
<keyword evidence="2" id="KW-0812">Transmembrane</keyword>
<dbReference type="STRING" id="1407499.HHUB_1799"/>
<name>A0A0U5H0E7_9EURY</name>
<accession>A0A0U5H0E7</accession>
<dbReference type="InterPro" id="IPR055746">
    <property type="entry name" value="DUF7322"/>
</dbReference>
<organism evidence="4 5">
    <name type="scientific">Halobacterium hubeiense</name>
    <dbReference type="NCBI Taxonomy" id="1407499"/>
    <lineage>
        <taxon>Archaea</taxon>
        <taxon>Methanobacteriati</taxon>
        <taxon>Methanobacteriota</taxon>
        <taxon>Stenosarchaea group</taxon>
        <taxon>Halobacteria</taxon>
        <taxon>Halobacteriales</taxon>
        <taxon>Halobacteriaceae</taxon>
        <taxon>Halobacterium</taxon>
    </lineage>
</organism>
<feature type="region of interest" description="Disordered" evidence="1">
    <location>
        <begin position="1"/>
        <end position="47"/>
    </location>
</feature>
<dbReference type="KEGG" id="hhb:Hhub_1799"/>
<gene>
    <name evidence="4" type="ORF">HHUB_1799</name>
</gene>
<protein>
    <recommendedName>
        <fullName evidence="3">DUF7322 domain-containing protein</fullName>
    </recommendedName>
</protein>
<keyword evidence="2" id="KW-1133">Transmembrane helix</keyword>
<proteinExistence type="predicted"/>
<dbReference type="Proteomes" id="UP000066737">
    <property type="component" value="Chromosome I"/>
</dbReference>
<keyword evidence="2" id="KW-0472">Membrane</keyword>
<dbReference type="AlphaFoldDB" id="A0A0U5H0E7"/>
<dbReference type="Pfam" id="PF24008">
    <property type="entry name" value="DUF7322"/>
    <property type="match status" value="1"/>
</dbReference>
<evidence type="ECO:0000256" key="1">
    <source>
        <dbReference type="SAM" id="MobiDB-lite"/>
    </source>
</evidence>
<feature type="transmembrane region" description="Helical" evidence="2">
    <location>
        <begin position="85"/>
        <end position="103"/>
    </location>
</feature>
<sequence length="118" mass="12852">MSVFDEDEADGDHDFLDEEPTDAEQDLAPEVDVPSVDAPEVPDASDAPAGLRRKFWTLVATFNIALFAVSIGLLFVVFRGRVRDGGLAVVLGLALFTAGYRRYRRYTNEGVAGDADDD</sequence>
<evidence type="ECO:0000256" key="2">
    <source>
        <dbReference type="SAM" id="Phobius"/>
    </source>
</evidence>
<keyword evidence="5" id="KW-1185">Reference proteome</keyword>
<reference evidence="5" key="1">
    <citation type="journal article" date="2016" name="Environ. Microbiol.">
        <title>The complete genome of a viable archaeum isolated from 123-million-year-old rock salt.</title>
        <authorList>
            <person name="Jaakkola S.T."/>
            <person name="Pfeiffer F."/>
            <person name="Ravantti J.J."/>
            <person name="Guo Q."/>
            <person name="Liu Y."/>
            <person name="Chen X."/>
            <person name="Ma H."/>
            <person name="Yang C."/>
            <person name="Oksanen H.M."/>
            <person name="Bamford D.H."/>
        </authorList>
    </citation>
    <scope>NUCLEOTIDE SEQUENCE</scope>
    <source>
        <strain evidence="5">JI20-1</strain>
    </source>
</reference>
<feature type="domain" description="DUF7322" evidence="3">
    <location>
        <begin position="45"/>
        <end position="105"/>
    </location>
</feature>
<evidence type="ECO:0000313" key="4">
    <source>
        <dbReference type="EMBL" id="CQH52024.1"/>
    </source>
</evidence>
<feature type="transmembrane region" description="Helical" evidence="2">
    <location>
        <begin position="55"/>
        <end position="78"/>
    </location>
</feature>
<evidence type="ECO:0000259" key="3">
    <source>
        <dbReference type="Pfam" id="PF24008"/>
    </source>
</evidence>